<dbReference type="Proteomes" id="UP001589589">
    <property type="component" value="Unassembled WGS sequence"/>
</dbReference>
<proteinExistence type="predicted"/>
<dbReference type="RefSeq" id="WP_290260201.1">
    <property type="nucleotide sequence ID" value="NZ_JAUFQQ010000003.1"/>
</dbReference>
<dbReference type="EMBL" id="JBHMEX010000008">
    <property type="protein sequence ID" value="MFB9062844.1"/>
    <property type="molecule type" value="Genomic_DNA"/>
</dbReference>
<sequence length="886" mass="102200">MRFTLLIILIFVFLPVKGQTVIKGTINDSLQNPVALVNVRLYNKLDNSLIDFKQSNKVGAFELVSNDSNIKSFVLKANYIGYKPFLLEFTNSEDKLLLEKKIILKEEIIKMKEVVIKADFRDVVDKNDTVTFNLKKLLNGSEQKLKDVLKKLPGIKIDNDGKIKYKGKKIDDLLIEGDEFFGTQHQLATENIKSEMIEKIEVLKNFKNLSSMAGFDNATRTALNISIKNEFKNTFKGNVDAEYGVKNRFRQHNNIYNFASKVKLNFISDLNNTNNPSFTVNDYLELKKGVKNDVANINQANTFSVDENIPSFLFSTDDVSKKDIQFYSINFSDKLSKTSKIQGISILNQINQNEFLQSKQTFFSDKNDFVVDKNSVLDGYLLFNTNRIQYESKPNDRNYYNYVISVNYNREKQNSLIDNKSNTIRTNFNEDKNNFNTNIGQFFNHKIKLNSKILFEYDLYTDFTSFKKDLWLNSNMPFLGLNFNDTFDALQKTEGYSNAIGINSNFIIKKEIGTFVLNAGSASNFDSLNFFLNELNPNFNSEQNLTTSKNYIGLNFSKKKRNSISYSVGFRLSQATLNFNSEKENIFTFLPFGSFNYEFSPNKTINIGYKRDFSNPAIDKLISGFYLQDYRTVLKNGSILYDAILPKNTFSLTSSYSNSDHSVISFFGAIYTNKEKSIGYNSLNTNNLSVREYEYIELDDSYYLFFTIEKKMKKIPWAIKMEALYSNSKQESFINNGSVDFSSTQSKMEVNLLSYFKSSVFNVNFGAEYVINESRYSPNNEMNGLKKTSVFMRFNGLILNEKINWELENKFIHFDSNNSVQKNILELNPSLSYKIKKWSFTIRGVNILNIKDNNTRLRVVNRESYFEETQYSSLPGFVNVGFSCSF</sequence>
<organism evidence="1 2">
    <name type="scientific">Flavobacterium branchiarum</name>
    <dbReference type="NCBI Taxonomy" id="1114870"/>
    <lineage>
        <taxon>Bacteria</taxon>
        <taxon>Pseudomonadati</taxon>
        <taxon>Bacteroidota</taxon>
        <taxon>Flavobacteriia</taxon>
        <taxon>Flavobacteriales</taxon>
        <taxon>Flavobacteriaceae</taxon>
        <taxon>Flavobacterium</taxon>
    </lineage>
</organism>
<evidence type="ECO:0008006" key="3">
    <source>
        <dbReference type="Google" id="ProtNLM"/>
    </source>
</evidence>
<evidence type="ECO:0000313" key="1">
    <source>
        <dbReference type="EMBL" id="MFB9062844.1"/>
    </source>
</evidence>
<gene>
    <name evidence="1" type="ORF">ACFFUQ_02355</name>
</gene>
<evidence type="ECO:0000313" key="2">
    <source>
        <dbReference type="Proteomes" id="UP001589589"/>
    </source>
</evidence>
<protein>
    <recommendedName>
        <fullName evidence="3">Carboxypeptidase-like protein</fullName>
    </recommendedName>
</protein>
<comment type="caution">
    <text evidence="1">The sequence shown here is derived from an EMBL/GenBank/DDBJ whole genome shotgun (WGS) entry which is preliminary data.</text>
</comment>
<accession>A0ABV5FH20</accession>
<reference evidence="1 2" key="1">
    <citation type="submission" date="2024-09" db="EMBL/GenBank/DDBJ databases">
        <authorList>
            <person name="Sun Q."/>
            <person name="Mori K."/>
        </authorList>
    </citation>
    <scope>NUCLEOTIDE SEQUENCE [LARGE SCALE GENOMIC DNA]</scope>
    <source>
        <strain evidence="1 2">CECT 7908</strain>
    </source>
</reference>
<name>A0ABV5FH20_9FLAO</name>
<dbReference type="SUPFAM" id="SSF56935">
    <property type="entry name" value="Porins"/>
    <property type="match status" value="1"/>
</dbReference>
<keyword evidence="2" id="KW-1185">Reference proteome</keyword>